<comment type="subcellular location">
    <subcellularLocation>
        <location evidence="1">Membrane</location>
        <topology evidence="1">Multi-pass membrane protein</topology>
    </subcellularLocation>
</comment>
<dbReference type="GO" id="GO:0000293">
    <property type="term" value="F:ferric-chelate reductase activity"/>
    <property type="evidence" value="ECO:0007669"/>
    <property type="project" value="TreeGrafter"/>
</dbReference>
<evidence type="ECO:0000256" key="2">
    <source>
        <dbReference type="ARBA" id="ARBA00022448"/>
    </source>
</evidence>
<dbReference type="Pfam" id="PF01794">
    <property type="entry name" value="Ferric_reduct"/>
    <property type="match status" value="1"/>
</dbReference>
<feature type="transmembrane region" description="Helical" evidence="8">
    <location>
        <begin position="51"/>
        <end position="68"/>
    </location>
</feature>
<dbReference type="InterPro" id="IPR051410">
    <property type="entry name" value="Ferric/Cupric_Reductase"/>
</dbReference>
<evidence type="ECO:0000256" key="4">
    <source>
        <dbReference type="ARBA" id="ARBA00022989"/>
    </source>
</evidence>
<evidence type="ECO:0000259" key="9">
    <source>
        <dbReference type="Pfam" id="PF01794"/>
    </source>
</evidence>
<dbReference type="STRING" id="454130.A0A0U5GV29"/>
<dbReference type="InterPro" id="IPR013130">
    <property type="entry name" value="Fe3_Rdtase_TM_dom"/>
</dbReference>
<accession>A0A0U5GV29</accession>
<evidence type="ECO:0000256" key="6">
    <source>
        <dbReference type="ARBA" id="ARBA00023136"/>
    </source>
</evidence>
<feature type="transmembrane region" description="Helical" evidence="8">
    <location>
        <begin position="12"/>
        <end position="31"/>
    </location>
</feature>
<dbReference type="AlphaFoldDB" id="A0A0U5GV29"/>
<protein>
    <recommendedName>
        <fullName evidence="9">Ferric oxidoreductase domain-containing protein</fullName>
    </recommendedName>
</protein>
<keyword evidence="4 8" id="KW-1133">Transmembrane helix</keyword>
<evidence type="ECO:0000256" key="3">
    <source>
        <dbReference type="ARBA" id="ARBA00022692"/>
    </source>
</evidence>
<keyword evidence="5" id="KW-0406">Ion transport</keyword>
<dbReference type="PANTHER" id="PTHR32361">
    <property type="entry name" value="FERRIC/CUPRIC REDUCTASE TRANSMEMBRANE COMPONENT"/>
    <property type="match status" value="1"/>
</dbReference>
<dbReference type="GO" id="GO:0015677">
    <property type="term" value="P:copper ion import"/>
    <property type="evidence" value="ECO:0007669"/>
    <property type="project" value="TreeGrafter"/>
</dbReference>
<dbReference type="PANTHER" id="PTHR32361:SF9">
    <property type="entry name" value="FERRIC REDUCTASE TRANSMEMBRANE COMPONENT 3-RELATED"/>
    <property type="match status" value="1"/>
</dbReference>
<dbReference type="EMBL" id="CDMC01000006">
    <property type="protein sequence ID" value="CEN62076.1"/>
    <property type="molecule type" value="Genomic_DNA"/>
</dbReference>
<feature type="transmembrane region" description="Helical" evidence="8">
    <location>
        <begin position="80"/>
        <end position="96"/>
    </location>
</feature>
<feature type="region of interest" description="Disordered" evidence="7">
    <location>
        <begin position="137"/>
        <end position="170"/>
    </location>
</feature>
<keyword evidence="3 8" id="KW-0812">Transmembrane</keyword>
<evidence type="ECO:0000256" key="7">
    <source>
        <dbReference type="SAM" id="MobiDB-lite"/>
    </source>
</evidence>
<reference evidence="11" key="1">
    <citation type="journal article" date="2016" name="Genome Announc.">
        <title>Draft genome sequences of fungus Aspergillus calidoustus.</title>
        <authorList>
            <person name="Horn F."/>
            <person name="Linde J."/>
            <person name="Mattern D.J."/>
            <person name="Walther G."/>
            <person name="Guthke R."/>
            <person name="Scherlach K."/>
            <person name="Martin K."/>
            <person name="Brakhage A.A."/>
            <person name="Petzke L."/>
            <person name="Valiante V."/>
        </authorList>
    </citation>
    <scope>NUCLEOTIDE SEQUENCE [LARGE SCALE GENOMIC DNA]</scope>
    <source>
        <strain evidence="11">SF006504</strain>
    </source>
</reference>
<dbReference type="GO" id="GO:0005886">
    <property type="term" value="C:plasma membrane"/>
    <property type="evidence" value="ECO:0007669"/>
    <property type="project" value="TreeGrafter"/>
</dbReference>
<organism evidence="10 11">
    <name type="scientific">Aspergillus calidoustus</name>
    <dbReference type="NCBI Taxonomy" id="454130"/>
    <lineage>
        <taxon>Eukaryota</taxon>
        <taxon>Fungi</taxon>
        <taxon>Dikarya</taxon>
        <taxon>Ascomycota</taxon>
        <taxon>Pezizomycotina</taxon>
        <taxon>Eurotiomycetes</taxon>
        <taxon>Eurotiomycetidae</taxon>
        <taxon>Eurotiales</taxon>
        <taxon>Aspergillaceae</taxon>
        <taxon>Aspergillus</taxon>
        <taxon>Aspergillus subgen. Nidulantes</taxon>
    </lineage>
</organism>
<gene>
    <name evidence="10" type="ORF">ASPCAL08715</name>
</gene>
<proteinExistence type="predicted"/>
<evidence type="ECO:0000256" key="5">
    <source>
        <dbReference type="ARBA" id="ARBA00023065"/>
    </source>
</evidence>
<dbReference type="Proteomes" id="UP000054771">
    <property type="component" value="Unassembled WGS sequence"/>
</dbReference>
<feature type="domain" description="Ferric oxidoreductase" evidence="9">
    <location>
        <begin position="19"/>
        <end position="95"/>
    </location>
</feature>
<keyword evidence="2" id="KW-0813">Transport</keyword>
<dbReference type="GO" id="GO:0006826">
    <property type="term" value="P:iron ion transport"/>
    <property type="evidence" value="ECO:0007669"/>
    <property type="project" value="TreeGrafter"/>
</dbReference>
<feature type="compositionally biased region" description="Polar residues" evidence="7">
    <location>
        <begin position="137"/>
        <end position="152"/>
    </location>
</feature>
<sequence length="170" mass="19231">MKAVHQVPPGLGARNGCFFAIIYAILHTSSYTDKYLACSPSKYYTDLETNWFGLGIVATAPMSLLVPFSSTTLRKRYYEVFLRIHILSGIVIVYALCKHISRFGTEYTMHLWPVVPLWALDRLPRIARLASCNMRAQSGRLTPSHAQKQSHIQPERRRAPHQDLAIGTSD</sequence>
<dbReference type="OrthoDB" id="4494341at2759"/>
<dbReference type="GO" id="GO:0006879">
    <property type="term" value="P:intracellular iron ion homeostasis"/>
    <property type="evidence" value="ECO:0007669"/>
    <property type="project" value="TreeGrafter"/>
</dbReference>
<name>A0A0U5GV29_ASPCI</name>
<evidence type="ECO:0000313" key="10">
    <source>
        <dbReference type="EMBL" id="CEN62076.1"/>
    </source>
</evidence>
<evidence type="ECO:0000256" key="1">
    <source>
        <dbReference type="ARBA" id="ARBA00004141"/>
    </source>
</evidence>
<keyword evidence="11" id="KW-1185">Reference proteome</keyword>
<evidence type="ECO:0000313" key="11">
    <source>
        <dbReference type="Proteomes" id="UP000054771"/>
    </source>
</evidence>
<keyword evidence="6 8" id="KW-0472">Membrane</keyword>
<evidence type="ECO:0000256" key="8">
    <source>
        <dbReference type="SAM" id="Phobius"/>
    </source>
</evidence>